<dbReference type="PANTHER" id="PTHR31616">
    <property type="entry name" value="TREHALASE"/>
    <property type="match status" value="1"/>
</dbReference>
<reference evidence="2 3" key="1">
    <citation type="journal article" date="2019" name="Int. J. Syst. Evol. Microbiol.">
        <title>The Global Catalogue of Microorganisms (GCM) 10K type strain sequencing project: providing services to taxonomists for standard genome sequencing and annotation.</title>
        <authorList>
            <consortium name="The Broad Institute Genomics Platform"/>
            <consortium name="The Broad Institute Genome Sequencing Center for Infectious Disease"/>
            <person name="Wu L."/>
            <person name="Ma J."/>
        </authorList>
    </citation>
    <scope>NUCLEOTIDE SEQUENCE [LARGE SCALE GENOMIC DNA]</scope>
    <source>
        <strain evidence="2 3">JCM 6835</strain>
    </source>
</reference>
<dbReference type="RefSeq" id="WP_346152267.1">
    <property type="nucleotide sequence ID" value="NZ_BAAATE010000023.1"/>
</dbReference>
<dbReference type="PANTHER" id="PTHR31616:SF0">
    <property type="entry name" value="GLUCAN 1,4-ALPHA-GLUCOSIDASE"/>
    <property type="match status" value="1"/>
</dbReference>
<dbReference type="SUPFAM" id="SSF48208">
    <property type="entry name" value="Six-hairpin glycosidases"/>
    <property type="match status" value="1"/>
</dbReference>
<proteinExistence type="predicted"/>
<dbReference type="InterPro" id="IPR011613">
    <property type="entry name" value="GH15-like"/>
</dbReference>
<comment type="caution">
    <text evidence="2">The sequence shown here is derived from an EMBL/GenBank/DDBJ whole genome shotgun (WGS) entry which is preliminary data.</text>
</comment>
<name>A0ABN3SQQ8_9ACTN</name>
<gene>
    <name evidence="2" type="ORF">GCM10010412_068390</name>
</gene>
<dbReference type="Pfam" id="PF00723">
    <property type="entry name" value="Glyco_hydro_15"/>
    <property type="match status" value="1"/>
</dbReference>
<dbReference type="InterPro" id="IPR008928">
    <property type="entry name" value="6-hairpin_glycosidase_sf"/>
</dbReference>
<organism evidence="2 3">
    <name type="scientific">Nonomuraea recticatena</name>
    <dbReference type="NCBI Taxonomy" id="46178"/>
    <lineage>
        <taxon>Bacteria</taxon>
        <taxon>Bacillati</taxon>
        <taxon>Actinomycetota</taxon>
        <taxon>Actinomycetes</taxon>
        <taxon>Streptosporangiales</taxon>
        <taxon>Streptosporangiaceae</taxon>
        <taxon>Nonomuraea</taxon>
    </lineage>
</organism>
<accession>A0ABN3SQQ8</accession>
<keyword evidence="3" id="KW-1185">Reference proteome</keyword>
<evidence type="ECO:0000259" key="1">
    <source>
        <dbReference type="Pfam" id="PF00723"/>
    </source>
</evidence>
<evidence type="ECO:0000313" key="2">
    <source>
        <dbReference type="EMBL" id="GAA2682921.1"/>
    </source>
</evidence>
<evidence type="ECO:0000313" key="3">
    <source>
        <dbReference type="Proteomes" id="UP001501666"/>
    </source>
</evidence>
<feature type="domain" description="GH15-like" evidence="1">
    <location>
        <begin position="16"/>
        <end position="284"/>
    </location>
</feature>
<protein>
    <recommendedName>
        <fullName evidence="1">GH15-like domain-containing protein</fullName>
    </recommendedName>
</protein>
<dbReference type="EMBL" id="BAAATE010000023">
    <property type="protein sequence ID" value="GAA2682921.1"/>
    <property type="molecule type" value="Genomic_DNA"/>
</dbReference>
<dbReference type="Proteomes" id="UP001501666">
    <property type="component" value="Unassembled WGS sequence"/>
</dbReference>
<sequence length="370" mass="40347">MIVGSDLARARLVSRSVDVISTHQSPSGAYPACPTFSAYRGYAWLRDGAFIAEGMSRAGEVEGVTAFHEWCAEVIGAREGQVESLVRRAAEGESVSPAEMLPTRFTLEGGDGTDEWWDHQLDGYGTWLWALAEHTTRHGAAVRGAERAVKVATTYLSWFWDQPCYDWWEEHVDQRHVSTLGAIHAGLRAAIGTGLLDEAEAKAAAEAVEGITALVEAEGVAQGGHLRKWLGSDEVDASLLSCVYPFGLYPADHPVAVATVAEVERQLAHEGGVHRYLADTFYGGGRWVLLAGFLGLNHAAAGRREQALRYLDWMGAQATDSGELPEQVSDVLLAPGRFEEWLQRWGSVATPLLWSHGMYLMLADALEVRS</sequence>
<dbReference type="InterPro" id="IPR012341">
    <property type="entry name" value="6hp_glycosidase-like_sf"/>
</dbReference>
<dbReference type="Gene3D" id="1.50.10.10">
    <property type="match status" value="1"/>
</dbReference>